<keyword evidence="4" id="KW-0805">Transcription regulation</keyword>
<dbReference type="GeneID" id="26837777"/>
<comment type="similarity">
    <text evidence="2 4">Belongs to the Mediator complex subunit 11 family.</text>
</comment>
<dbReference type="AlphaFoldDB" id="A0A0V1Q4W6"/>
<keyword evidence="4" id="KW-0804">Transcription</keyword>
<dbReference type="GO" id="GO:0003712">
    <property type="term" value="F:transcription coregulator activity"/>
    <property type="evidence" value="ECO:0007669"/>
    <property type="project" value="InterPro"/>
</dbReference>
<dbReference type="RefSeq" id="XP_015469554.1">
    <property type="nucleotide sequence ID" value="XM_015609598.1"/>
</dbReference>
<evidence type="ECO:0000313" key="7">
    <source>
        <dbReference type="Proteomes" id="UP000054251"/>
    </source>
</evidence>
<comment type="subcellular location">
    <subcellularLocation>
        <location evidence="1 4">Nucleus</location>
    </subcellularLocation>
</comment>
<dbReference type="Gene3D" id="1.10.287.3490">
    <property type="match status" value="1"/>
</dbReference>
<evidence type="ECO:0000256" key="4">
    <source>
        <dbReference type="RuleBase" id="RU364147"/>
    </source>
</evidence>
<feature type="region of interest" description="Disordered" evidence="5">
    <location>
        <begin position="129"/>
        <end position="180"/>
    </location>
</feature>
<dbReference type="GO" id="GO:0006357">
    <property type="term" value="P:regulation of transcription by RNA polymerase II"/>
    <property type="evidence" value="ECO:0007669"/>
    <property type="project" value="InterPro"/>
</dbReference>
<sequence>MSIEQENKDNFVQERLDSLYEIDCKIVSLLDNMSSLFQTYSTPKSSDNDLSEQKEQLKAQTKTIYNTISNVAIGLRKEVKIMDENIGVYNKNKDGVMILPISVDQKNTTLGKTKLKDEIRELSTIVSGEKDKLNDGKQEAIPKKETNTESLEKEKQDNIIDIETKKEPNENEDEDFDMIA</sequence>
<evidence type="ECO:0000256" key="3">
    <source>
        <dbReference type="ARBA" id="ARBA00023242"/>
    </source>
</evidence>
<dbReference type="EMBL" id="LMYN01000009">
    <property type="protein sequence ID" value="KSA03452.1"/>
    <property type="molecule type" value="Genomic_DNA"/>
</dbReference>
<proteinExistence type="inferred from homology"/>
<gene>
    <name evidence="4" type="primary">MED11</name>
    <name evidence="6" type="ORF">AC631_00768</name>
</gene>
<reference evidence="6 7" key="1">
    <citation type="submission" date="2015-11" db="EMBL/GenBank/DDBJ databases">
        <title>The genome of Debaryomyces fabryi.</title>
        <authorList>
            <person name="Tafer H."/>
            <person name="Lopandic K."/>
        </authorList>
    </citation>
    <scope>NUCLEOTIDE SEQUENCE [LARGE SCALE GENOMIC DNA]</scope>
    <source>
        <strain evidence="6 7">CBS 789</strain>
    </source>
</reference>
<name>A0A0V1Q4W6_9ASCO</name>
<evidence type="ECO:0000256" key="5">
    <source>
        <dbReference type="SAM" id="MobiDB-lite"/>
    </source>
</evidence>
<dbReference type="Pfam" id="PF10280">
    <property type="entry name" value="Med11"/>
    <property type="match status" value="1"/>
</dbReference>
<organism evidence="6 7">
    <name type="scientific">Debaryomyces fabryi</name>
    <dbReference type="NCBI Taxonomy" id="58627"/>
    <lineage>
        <taxon>Eukaryota</taxon>
        <taxon>Fungi</taxon>
        <taxon>Dikarya</taxon>
        <taxon>Ascomycota</taxon>
        <taxon>Saccharomycotina</taxon>
        <taxon>Pichiomycetes</taxon>
        <taxon>Debaryomycetaceae</taxon>
        <taxon>Debaryomyces</taxon>
    </lineage>
</organism>
<dbReference type="InterPro" id="IPR019404">
    <property type="entry name" value="Mediator_Med11"/>
</dbReference>
<comment type="function">
    <text evidence="4">Component of the Mediator complex, a coactivator involved in the regulated transcription of nearly all RNA polymerase II-dependent genes. Mediator functions as a bridge to convey information from gene-specific regulatory proteins to the basal RNA polymerase II transcription machinery. Mediator is recruited to promoters by direct interactions with regulatory proteins and serves as a scaffold for the assembly of a functional pre-initiation complex with RNA polymerase II and the general transcription factors.</text>
</comment>
<comment type="subunit">
    <text evidence="4">Component of the Mediator complex.</text>
</comment>
<accession>A0A0V1Q4W6</accession>
<keyword evidence="7" id="KW-1185">Reference proteome</keyword>
<comment type="caution">
    <text evidence="6">The sequence shown here is derived from an EMBL/GenBank/DDBJ whole genome shotgun (WGS) entry which is preliminary data.</text>
</comment>
<evidence type="ECO:0000256" key="2">
    <source>
        <dbReference type="ARBA" id="ARBA00008186"/>
    </source>
</evidence>
<dbReference type="Proteomes" id="UP000054251">
    <property type="component" value="Unassembled WGS sequence"/>
</dbReference>
<evidence type="ECO:0000256" key="1">
    <source>
        <dbReference type="ARBA" id="ARBA00004123"/>
    </source>
</evidence>
<feature type="compositionally biased region" description="Acidic residues" evidence="5">
    <location>
        <begin position="170"/>
        <end position="180"/>
    </location>
</feature>
<dbReference type="GO" id="GO:0016592">
    <property type="term" value="C:mediator complex"/>
    <property type="evidence" value="ECO:0007669"/>
    <property type="project" value="InterPro"/>
</dbReference>
<evidence type="ECO:0000313" key="6">
    <source>
        <dbReference type="EMBL" id="KSA03452.1"/>
    </source>
</evidence>
<keyword evidence="4" id="KW-0010">Activator</keyword>
<dbReference type="OrthoDB" id="5418434at2759"/>
<keyword evidence="3 4" id="KW-0539">Nucleus</keyword>
<protein>
    <recommendedName>
        <fullName evidence="4">Mediator of RNA polymerase II transcription subunit 11</fullName>
    </recommendedName>
    <alternativeName>
        <fullName evidence="4">Mediator complex subunit 11</fullName>
    </alternativeName>
</protein>
<feature type="compositionally biased region" description="Basic and acidic residues" evidence="5">
    <location>
        <begin position="129"/>
        <end position="169"/>
    </location>
</feature>